<dbReference type="SUPFAM" id="SSF52266">
    <property type="entry name" value="SGNH hydrolase"/>
    <property type="match status" value="2"/>
</dbReference>
<evidence type="ECO:0000313" key="1">
    <source>
        <dbReference type="EMBL" id="GAX82047.1"/>
    </source>
</evidence>
<dbReference type="EMBL" id="BEGY01000074">
    <property type="protein sequence ID" value="GAX82047.1"/>
    <property type="molecule type" value="Genomic_DNA"/>
</dbReference>
<evidence type="ECO:0000313" key="2">
    <source>
        <dbReference type="Proteomes" id="UP000232323"/>
    </source>
</evidence>
<dbReference type="Gene3D" id="3.40.50.1110">
    <property type="entry name" value="SGNH hydrolase"/>
    <property type="match status" value="1"/>
</dbReference>
<dbReference type="OrthoDB" id="2021098at2759"/>
<dbReference type="InterPro" id="IPR036514">
    <property type="entry name" value="SGNH_hydro_sf"/>
</dbReference>
<comment type="caution">
    <text evidence="1">The sequence shown here is derived from an EMBL/GenBank/DDBJ whole genome shotgun (WGS) entry which is preliminary data.</text>
</comment>
<dbReference type="Proteomes" id="UP000232323">
    <property type="component" value="Unassembled WGS sequence"/>
</dbReference>
<protein>
    <submittedName>
        <fullName evidence="1">Uncharacterized protein</fullName>
    </submittedName>
</protein>
<gene>
    <name evidence="1" type="ORF">CEUSTIGMA_g9475.t1</name>
</gene>
<dbReference type="AlphaFoldDB" id="A0A250XG44"/>
<proteinExistence type="predicted"/>
<sequence>MKDNTKISSAASNDNHPCTFKWFDALETCNLLSDPPTTLIYVGDSLMRHAMHGMQLLVRNNFGLGALRETLPANVSEKCTCNRQFAVKDCRPWILKDTNNATLRPCLNARVIFVGADGEDELDLPALADLTMHQQHAVVLLGGWGMHNSLMAHDVYKHLIQPMRARTRRAPHVQLVCMSIHSLQDNVPDIYKAVHNNRMVDSFNKALARKCAAYGLPFFDTFSMTANATSFDGIHYGIQVNVLKAQVLLNFLQELKMNAMHHSKSPHSEDVMESLLRQPCDPEELRLRSLGDVPDSPLCQDVLHALPLALREEQDGPLILLRTPPPIQTLLDQNTSGPLQACTYHWFTQQQICSLLSEHGETNTMLFIGDSLTRHIMQAMQMVVRNDLQHGGLRPETPPDISERCTCNGQFAEKLCLHWALKDSQQLPEPPCPSLRVLYDGTEHENEVNMSRILSWLPPPGGGQALVIIGGWGLRRHFNAQTVYKHLIKPIRVATRRLSHVQMICIGIHALQDNVPDEFKAIYNNRMVTAFNGVMSRRCAYHKLPFLDPFSLTVNATSFDGLNYGLDVHVLKAQLLLNVIARVKNVTL</sequence>
<accession>A0A250XG44</accession>
<organism evidence="1 2">
    <name type="scientific">Chlamydomonas eustigma</name>
    <dbReference type="NCBI Taxonomy" id="1157962"/>
    <lineage>
        <taxon>Eukaryota</taxon>
        <taxon>Viridiplantae</taxon>
        <taxon>Chlorophyta</taxon>
        <taxon>core chlorophytes</taxon>
        <taxon>Chlorophyceae</taxon>
        <taxon>CS clade</taxon>
        <taxon>Chlamydomonadales</taxon>
        <taxon>Chlamydomonadaceae</taxon>
        <taxon>Chlamydomonas</taxon>
    </lineage>
</organism>
<keyword evidence="2" id="KW-1185">Reference proteome</keyword>
<dbReference type="STRING" id="1157962.A0A250XG44"/>
<reference evidence="1 2" key="1">
    <citation type="submission" date="2017-08" db="EMBL/GenBank/DDBJ databases">
        <title>Acidophilic green algal genome provides insights into adaptation to an acidic environment.</title>
        <authorList>
            <person name="Hirooka S."/>
            <person name="Hirose Y."/>
            <person name="Kanesaki Y."/>
            <person name="Higuchi S."/>
            <person name="Fujiwara T."/>
            <person name="Onuma R."/>
            <person name="Era A."/>
            <person name="Ohbayashi R."/>
            <person name="Uzuka A."/>
            <person name="Nozaki H."/>
            <person name="Yoshikawa H."/>
            <person name="Miyagishima S.Y."/>
        </authorList>
    </citation>
    <scope>NUCLEOTIDE SEQUENCE [LARGE SCALE GENOMIC DNA]</scope>
    <source>
        <strain evidence="1 2">NIES-2499</strain>
    </source>
</reference>
<name>A0A250XG44_9CHLO</name>